<proteinExistence type="predicted"/>
<accession>A0AA36A293</accession>
<protein>
    <submittedName>
        <fullName evidence="1">Uncharacterized protein</fullName>
    </submittedName>
</protein>
<evidence type="ECO:0000313" key="2">
    <source>
        <dbReference type="Proteomes" id="UP001177003"/>
    </source>
</evidence>
<evidence type="ECO:0000313" key="1">
    <source>
        <dbReference type="EMBL" id="CAI9303215.1"/>
    </source>
</evidence>
<keyword evidence="2" id="KW-1185">Reference proteome</keyword>
<gene>
    <name evidence="1" type="ORF">LSALG_LOCUS41666</name>
</gene>
<reference evidence="1" key="1">
    <citation type="submission" date="2023-04" db="EMBL/GenBank/DDBJ databases">
        <authorList>
            <person name="Vijverberg K."/>
            <person name="Xiong W."/>
            <person name="Schranz E."/>
        </authorList>
    </citation>
    <scope>NUCLEOTIDE SEQUENCE</scope>
</reference>
<dbReference type="AlphaFoldDB" id="A0AA36A293"/>
<dbReference type="Proteomes" id="UP001177003">
    <property type="component" value="Chromosome 9"/>
</dbReference>
<dbReference type="EMBL" id="OX465085">
    <property type="protein sequence ID" value="CAI9303215.1"/>
    <property type="molecule type" value="Genomic_DNA"/>
</dbReference>
<organism evidence="1 2">
    <name type="scientific">Lactuca saligna</name>
    <name type="common">Willowleaf lettuce</name>
    <dbReference type="NCBI Taxonomy" id="75948"/>
    <lineage>
        <taxon>Eukaryota</taxon>
        <taxon>Viridiplantae</taxon>
        <taxon>Streptophyta</taxon>
        <taxon>Embryophyta</taxon>
        <taxon>Tracheophyta</taxon>
        <taxon>Spermatophyta</taxon>
        <taxon>Magnoliopsida</taxon>
        <taxon>eudicotyledons</taxon>
        <taxon>Gunneridae</taxon>
        <taxon>Pentapetalae</taxon>
        <taxon>asterids</taxon>
        <taxon>campanulids</taxon>
        <taxon>Asterales</taxon>
        <taxon>Asteraceae</taxon>
        <taxon>Cichorioideae</taxon>
        <taxon>Cichorieae</taxon>
        <taxon>Lactucinae</taxon>
        <taxon>Lactuca</taxon>
    </lineage>
</organism>
<name>A0AA36A293_LACSI</name>
<sequence>MKKLPKQNFGAGGHESLLDSYGCYSCIVCLWMSHAQIPFLLRDFLECKIYAQDIPWDDFEFPLMYDIMSDCNILLSNDDHDAEHDEKTPLLLLQHCLVRRVTVVPRLSLEKKKREYVPDKFKVKLVENLALGCEIEVSCDENCDLHRKNWDLCNEFIKLTKLVNPFITPSTRVGSSVTMVLESKLENVRRDLRLLQEGKVTLENKLVDNHLLEGYISLLYIKVASLELENIGHVDKIVMLELGVQKLKCDLRVFAVKNTDL</sequence>